<feature type="compositionally biased region" description="Polar residues" evidence="1">
    <location>
        <begin position="251"/>
        <end position="266"/>
    </location>
</feature>
<protein>
    <submittedName>
        <fullName evidence="2">Uncharacterized protein</fullName>
    </submittedName>
</protein>
<proteinExistence type="predicted"/>
<evidence type="ECO:0000256" key="1">
    <source>
        <dbReference type="SAM" id="MobiDB-lite"/>
    </source>
</evidence>
<name>A0A8H3G2K6_9LECA</name>
<evidence type="ECO:0000313" key="3">
    <source>
        <dbReference type="Proteomes" id="UP000664534"/>
    </source>
</evidence>
<dbReference type="EMBL" id="CAJPDT010000063">
    <property type="protein sequence ID" value="CAF9931956.1"/>
    <property type="molecule type" value="Genomic_DNA"/>
</dbReference>
<comment type="caution">
    <text evidence="2">The sequence shown here is derived from an EMBL/GenBank/DDBJ whole genome shotgun (WGS) entry which is preliminary data.</text>
</comment>
<accession>A0A8H3G2K6</accession>
<sequence>MPSRIPQTQSMYSNSSSRSNYSHSSNYSVSTAPTDHSERPSIHQYKTIGNPHDQDSWDEAQYAHLDVSQPRISAETYASTTSSIDDSGHDLPPFEVPEVSAYPSQNFLSTALTSSPEEFAEYFPSTQRLTIRHDDTTIDGNMNLRIDTKAQTLDGGKVDLQLFHLRMHDLKHREFSLRRHSRDSGREVCHSRRKYTEPSVTRRPGLQRSMSNALSSLRSKSESKTSTMTNLKRHDSGYCSWHEDDTKEDTASQSPRPSGSIPIPTNTTRLEFSNYAHLEVKRRGAKTCKGYEIEYWGTKYVWKRAVVRTSHFEQVSYHLVNTKTSAPLAHIVQIPLGKSEQREEAARGGWVPPCSMFLEDSVLDRSTDLADVIMASGLIALVDDSIKRRWHQKSRFHMAVPMLTKSPFRLNMDYVGPKRLMDEVFSRSHREKSSARRPTPLREMTV</sequence>
<feature type="region of interest" description="Disordered" evidence="1">
    <location>
        <begin position="425"/>
        <end position="446"/>
    </location>
</feature>
<feature type="compositionally biased region" description="Low complexity" evidence="1">
    <location>
        <begin position="10"/>
        <end position="30"/>
    </location>
</feature>
<feature type="compositionally biased region" description="Basic and acidic residues" evidence="1">
    <location>
        <begin position="179"/>
        <end position="196"/>
    </location>
</feature>
<organism evidence="2 3">
    <name type="scientific">Imshaugia aleurites</name>
    <dbReference type="NCBI Taxonomy" id="172621"/>
    <lineage>
        <taxon>Eukaryota</taxon>
        <taxon>Fungi</taxon>
        <taxon>Dikarya</taxon>
        <taxon>Ascomycota</taxon>
        <taxon>Pezizomycotina</taxon>
        <taxon>Lecanoromycetes</taxon>
        <taxon>OSLEUM clade</taxon>
        <taxon>Lecanoromycetidae</taxon>
        <taxon>Lecanorales</taxon>
        <taxon>Lecanorineae</taxon>
        <taxon>Parmeliaceae</taxon>
        <taxon>Imshaugia</taxon>
    </lineage>
</organism>
<gene>
    <name evidence="2" type="ORF">IMSHALPRED_008760</name>
</gene>
<dbReference type="OrthoDB" id="5317787at2759"/>
<feature type="region of interest" description="Disordered" evidence="1">
    <location>
        <begin position="1"/>
        <end position="56"/>
    </location>
</feature>
<feature type="compositionally biased region" description="Basic and acidic residues" evidence="1">
    <location>
        <begin position="232"/>
        <end position="250"/>
    </location>
</feature>
<feature type="compositionally biased region" description="Low complexity" evidence="1">
    <location>
        <begin position="208"/>
        <end position="218"/>
    </location>
</feature>
<feature type="region of interest" description="Disordered" evidence="1">
    <location>
        <begin position="179"/>
        <end position="266"/>
    </location>
</feature>
<reference evidence="2" key="1">
    <citation type="submission" date="2021-03" db="EMBL/GenBank/DDBJ databases">
        <authorList>
            <person name="Tagirdzhanova G."/>
        </authorList>
    </citation>
    <scope>NUCLEOTIDE SEQUENCE</scope>
</reference>
<dbReference type="AlphaFoldDB" id="A0A8H3G2K6"/>
<dbReference type="Proteomes" id="UP000664534">
    <property type="component" value="Unassembled WGS sequence"/>
</dbReference>
<feature type="compositionally biased region" description="Basic and acidic residues" evidence="1">
    <location>
        <begin position="425"/>
        <end position="434"/>
    </location>
</feature>
<keyword evidence="3" id="KW-1185">Reference proteome</keyword>
<evidence type="ECO:0000313" key="2">
    <source>
        <dbReference type="EMBL" id="CAF9931956.1"/>
    </source>
</evidence>